<reference evidence="1 2" key="2">
    <citation type="submission" date="2018-11" db="EMBL/GenBank/DDBJ databases">
        <authorList>
            <consortium name="Pathogen Informatics"/>
        </authorList>
    </citation>
    <scope>NUCLEOTIDE SEQUENCE [LARGE SCALE GENOMIC DNA]</scope>
    <source>
        <strain evidence="1">Dakar</strain>
        <strain evidence="2">Dakar, Senegal</strain>
    </source>
</reference>
<keyword evidence="2" id="KW-1185">Reference proteome</keyword>
<evidence type="ECO:0000313" key="1">
    <source>
        <dbReference type="EMBL" id="VDP63189.1"/>
    </source>
</evidence>
<sequence>MGVVSQRKILCGLHNKDGRSDLLFLGLCIPCATYGKRILLGFQTFILPGYKLDAVNESKCLGGLEFLNSLPLTEAVFDKLFCREE</sequence>
<name>A0A183KQC8_9TREM</name>
<evidence type="ECO:0000313" key="3">
    <source>
        <dbReference type="WBParaSite" id="SCUD_0001726601-mRNA-1"/>
    </source>
</evidence>
<dbReference type="AlphaFoldDB" id="A0A183KQC8"/>
<protein>
    <submittedName>
        <fullName evidence="1 3">Uncharacterized protein</fullName>
    </submittedName>
</protein>
<reference evidence="3" key="1">
    <citation type="submission" date="2016-06" db="UniProtKB">
        <authorList>
            <consortium name="WormBaseParasite"/>
        </authorList>
    </citation>
    <scope>IDENTIFICATION</scope>
</reference>
<dbReference type="Proteomes" id="UP000279833">
    <property type="component" value="Unassembled WGS sequence"/>
</dbReference>
<organism evidence="3">
    <name type="scientific">Schistosoma curassoni</name>
    <dbReference type="NCBI Taxonomy" id="6186"/>
    <lineage>
        <taxon>Eukaryota</taxon>
        <taxon>Metazoa</taxon>
        <taxon>Spiralia</taxon>
        <taxon>Lophotrochozoa</taxon>
        <taxon>Platyhelminthes</taxon>
        <taxon>Trematoda</taxon>
        <taxon>Digenea</taxon>
        <taxon>Strigeidida</taxon>
        <taxon>Schistosomatoidea</taxon>
        <taxon>Schistosomatidae</taxon>
        <taxon>Schistosoma</taxon>
    </lineage>
</organism>
<gene>
    <name evidence="1" type="ORF">SCUD_LOCUS17261</name>
</gene>
<accession>A0A183KQC8</accession>
<proteinExistence type="predicted"/>
<evidence type="ECO:0000313" key="2">
    <source>
        <dbReference type="Proteomes" id="UP000279833"/>
    </source>
</evidence>
<dbReference type="WBParaSite" id="SCUD_0001726601-mRNA-1">
    <property type="protein sequence ID" value="SCUD_0001726601-mRNA-1"/>
    <property type="gene ID" value="SCUD_0001726601"/>
</dbReference>
<dbReference type="EMBL" id="UZAK01039580">
    <property type="protein sequence ID" value="VDP63189.1"/>
    <property type="molecule type" value="Genomic_DNA"/>
</dbReference>